<dbReference type="AlphaFoldDB" id="A0A8S1UN86"/>
<dbReference type="OrthoDB" id="305494at2759"/>
<comment type="caution">
    <text evidence="2">The sequence shown here is derived from an EMBL/GenBank/DDBJ whole genome shotgun (WGS) entry which is preliminary data.</text>
</comment>
<dbReference type="InterPro" id="IPR002048">
    <property type="entry name" value="EF_hand_dom"/>
</dbReference>
<evidence type="ECO:0000259" key="1">
    <source>
        <dbReference type="PROSITE" id="PS50222"/>
    </source>
</evidence>
<dbReference type="GO" id="GO:0005509">
    <property type="term" value="F:calcium ion binding"/>
    <property type="evidence" value="ECO:0007669"/>
    <property type="project" value="InterPro"/>
</dbReference>
<sequence length="315" mass="37076">MSALKAIVTLDTGDKPEYIHIYEGDDIEMLAEFFCDRHNIQEDGKQFIIDHIRDQLKLQEKQIRQKFVSQTNTLKQCQSQAIIQKPAQVKKNDYEALHNTVWAQIQKKPSTAQLHQRNTSNFLIQGQKSSGNLLQKKNELRNVKCITDIELNKDYKQQPKRSRQEQIDLANRLISQKNVSEKRLQKLRIESNSPIGHDFRPKVTKDNIYKKVSKKIDQEDYELAQMIGIPQRKKIFEFAQQRIQFKQNQDILRIIFNQLDNDKDGQISTDFINLDVDHQILEKIKPVLCHMEAQHLILDFESFSNLMNSFQILIY</sequence>
<accession>A0A8S1UN86</accession>
<name>A0A8S1UN86_PAROT</name>
<feature type="domain" description="EF-hand" evidence="1">
    <location>
        <begin position="247"/>
        <end position="282"/>
    </location>
</feature>
<dbReference type="PROSITE" id="PS50222">
    <property type="entry name" value="EF_HAND_2"/>
    <property type="match status" value="1"/>
</dbReference>
<keyword evidence="3" id="KW-1185">Reference proteome</keyword>
<organism evidence="2 3">
    <name type="scientific">Paramecium octaurelia</name>
    <dbReference type="NCBI Taxonomy" id="43137"/>
    <lineage>
        <taxon>Eukaryota</taxon>
        <taxon>Sar</taxon>
        <taxon>Alveolata</taxon>
        <taxon>Ciliophora</taxon>
        <taxon>Intramacronucleata</taxon>
        <taxon>Oligohymenophorea</taxon>
        <taxon>Peniculida</taxon>
        <taxon>Parameciidae</taxon>
        <taxon>Paramecium</taxon>
    </lineage>
</organism>
<dbReference type="OMA" id="CHMEAQH"/>
<reference evidence="2" key="1">
    <citation type="submission" date="2021-01" db="EMBL/GenBank/DDBJ databases">
        <authorList>
            <consortium name="Genoscope - CEA"/>
            <person name="William W."/>
        </authorList>
    </citation>
    <scope>NUCLEOTIDE SEQUENCE</scope>
</reference>
<dbReference type="EMBL" id="CAJJDP010000047">
    <property type="protein sequence ID" value="CAD8166085.1"/>
    <property type="molecule type" value="Genomic_DNA"/>
</dbReference>
<evidence type="ECO:0000313" key="2">
    <source>
        <dbReference type="EMBL" id="CAD8166085.1"/>
    </source>
</evidence>
<proteinExistence type="predicted"/>
<gene>
    <name evidence="2" type="ORF">POCTA_138.1.T0470278</name>
</gene>
<evidence type="ECO:0000313" key="3">
    <source>
        <dbReference type="Proteomes" id="UP000683925"/>
    </source>
</evidence>
<protein>
    <recommendedName>
        <fullName evidence="1">EF-hand domain-containing protein</fullName>
    </recommendedName>
</protein>
<dbReference type="PANTHER" id="PTHR35381:SF1">
    <property type="entry name" value="EF-HAND DOMAIN-CONTAINING PROTEIN"/>
    <property type="match status" value="1"/>
</dbReference>
<dbReference type="Proteomes" id="UP000683925">
    <property type="component" value="Unassembled WGS sequence"/>
</dbReference>
<dbReference type="PANTHER" id="PTHR35381">
    <property type="entry name" value="EF-HAND DOMAIN-CONTAINING PROTEIN"/>
    <property type="match status" value="1"/>
</dbReference>